<dbReference type="Gene3D" id="3.40.50.620">
    <property type="entry name" value="HUPs"/>
    <property type="match status" value="2"/>
</dbReference>
<dbReference type="InterPro" id="IPR006016">
    <property type="entry name" value="UspA"/>
</dbReference>
<comment type="similarity">
    <text evidence="1">Belongs to the universal stress protein A family.</text>
</comment>
<feature type="domain" description="UspA" evidence="2">
    <location>
        <begin position="168"/>
        <end position="300"/>
    </location>
</feature>
<name>A0A895Y6J3_9ACTN</name>
<accession>A0A895Y6J3</accession>
<dbReference type="Pfam" id="PF00582">
    <property type="entry name" value="Usp"/>
    <property type="match status" value="2"/>
</dbReference>
<dbReference type="EMBL" id="CP070499">
    <property type="protein sequence ID" value="QSB13354.1"/>
    <property type="molecule type" value="Genomic_DNA"/>
</dbReference>
<dbReference type="KEGG" id="nhy:JQS43_17205"/>
<sequence>MDDVAETSKTPARRPVIVGVDGSDPSLAAVDLAADEAALRRAPLEVVHAFNPPVLASVGGAPPDLPPVGPSADLTEPALRERAEELLHEAAERVRRRHPALAMISRRHDGAPAEVLTDASHHASLLVLGHRGLGGFTELLVGSVSIQVVNHATCPVIVVRGSATAAGPVVVGVDGSDGSHRAAEFAAETAVWYGASLTVLYAWPHDPGWAPAQAQAGEPPPAVPESVTELVVELTERHPELSVTPVVRRGQATHETLVAASRNARLVVVGARGIGGFRGLLLGSVSQALVHHSECPVAVVGPDAPPH</sequence>
<organism evidence="3 4">
    <name type="scientific">Natronosporangium hydrolyticum</name>
    <dbReference type="NCBI Taxonomy" id="2811111"/>
    <lineage>
        <taxon>Bacteria</taxon>
        <taxon>Bacillati</taxon>
        <taxon>Actinomycetota</taxon>
        <taxon>Actinomycetes</taxon>
        <taxon>Micromonosporales</taxon>
        <taxon>Micromonosporaceae</taxon>
        <taxon>Natronosporangium</taxon>
    </lineage>
</organism>
<gene>
    <name evidence="3" type="ORF">JQS43_17205</name>
</gene>
<evidence type="ECO:0000259" key="2">
    <source>
        <dbReference type="Pfam" id="PF00582"/>
    </source>
</evidence>
<dbReference type="InterPro" id="IPR014729">
    <property type="entry name" value="Rossmann-like_a/b/a_fold"/>
</dbReference>
<protein>
    <submittedName>
        <fullName evidence="3">Universal stress protein</fullName>
    </submittedName>
</protein>
<keyword evidence="4" id="KW-1185">Reference proteome</keyword>
<dbReference type="PANTHER" id="PTHR46553">
    <property type="entry name" value="ADENINE NUCLEOTIDE ALPHA HYDROLASES-LIKE SUPERFAMILY PROTEIN"/>
    <property type="match status" value="1"/>
</dbReference>
<reference evidence="3" key="1">
    <citation type="submission" date="2021-02" db="EMBL/GenBank/DDBJ databases">
        <title>Natrosporangium hydrolyticum gen. nov., sp. nov, a haloalkaliphilic actinobacterium from a soda solonchak soil.</title>
        <authorList>
            <person name="Sorokin D.Y."/>
            <person name="Khijniak T.V."/>
            <person name="Zakharycheva A.P."/>
            <person name="Boueva O.V."/>
            <person name="Ariskina E.V."/>
            <person name="Hahnke R.L."/>
            <person name="Bunk B."/>
            <person name="Sproer C."/>
            <person name="Schumann P."/>
            <person name="Evtushenko L.I."/>
            <person name="Kublanov I.V."/>
        </authorList>
    </citation>
    <scope>NUCLEOTIDE SEQUENCE</scope>
    <source>
        <strain evidence="3">DSM 106523</strain>
    </source>
</reference>
<dbReference type="SUPFAM" id="SSF52402">
    <property type="entry name" value="Adenine nucleotide alpha hydrolases-like"/>
    <property type="match status" value="2"/>
</dbReference>
<dbReference type="InterPro" id="IPR006015">
    <property type="entry name" value="Universal_stress_UspA"/>
</dbReference>
<dbReference type="AlphaFoldDB" id="A0A895Y6J3"/>
<proteinExistence type="inferred from homology"/>
<evidence type="ECO:0000256" key="1">
    <source>
        <dbReference type="ARBA" id="ARBA00008791"/>
    </source>
</evidence>
<dbReference type="PRINTS" id="PR01438">
    <property type="entry name" value="UNVRSLSTRESS"/>
</dbReference>
<dbReference type="PANTHER" id="PTHR46553:SF3">
    <property type="entry name" value="ADENINE NUCLEOTIDE ALPHA HYDROLASES-LIKE SUPERFAMILY PROTEIN"/>
    <property type="match status" value="1"/>
</dbReference>
<feature type="domain" description="UspA" evidence="2">
    <location>
        <begin position="14"/>
        <end position="160"/>
    </location>
</feature>
<dbReference type="Proteomes" id="UP000662857">
    <property type="component" value="Chromosome"/>
</dbReference>
<evidence type="ECO:0000313" key="3">
    <source>
        <dbReference type="EMBL" id="QSB13354.1"/>
    </source>
</evidence>
<evidence type="ECO:0000313" key="4">
    <source>
        <dbReference type="Proteomes" id="UP000662857"/>
    </source>
</evidence>
<dbReference type="RefSeq" id="WP_239675432.1">
    <property type="nucleotide sequence ID" value="NZ_CP070499.1"/>
</dbReference>